<gene>
    <name evidence="1" type="ORF">ALO44_00857</name>
    <name evidence="2" type="ORF">RA271_27345</name>
</gene>
<proteinExistence type="predicted"/>
<keyword evidence="4" id="KW-1185">Reference proteome</keyword>
<dbReference type="EMBL" id="JAVCQK010000044">
    <property type="protein sequence ID" value="MFH7518855.1"/>
    <property type="molecule type" value="Genomic_DNA"/>
</dbReference>
<sequence>MKYYKITQDDRYKTLIDGDSSNSLQQFAIQLAYGKVELKGDEAFKVKYNEDDHKKRPLSDIYTFFRPILIASEKAIEALQCTKKQQPLKLESPQEGLVGFFVTTLLENHLDKEKSKYDQGPNGYVVYKMALKNVSTIKHDMFRILESPQTIIVSEHVKERILERKLKGFTLVEIPCTE</sequence>
<dbReference type="RefSeq" id="WP_055006042.1">
    <property type="nucleotide sequence ID" value="NZ_CP092923.1"/>
</dbReference>
<accession>A0A0Q0CDC8</accession>
<reference evidence="2 4" key="2">
    <citation type="submission" date="2023-08" db="EMBL/GenBank/DDBJ databases">
        <title>Genomic and mutational analysis of Pseudomonas syringae pv. tagetis EB037 pathogenicity on sunflower.</title>
        <authorList>
            <person name="Maul J.E."/>
        </authorList>
    </citation>
    <scope>NUCLEOTIDE SEQUENCE [LARGE SCALE GENOMIC DNA]</scope>
    <source>
        <strain evidence="2 4">EB037_T1</strain>
    </source>
</reference>
<reference evidence="1 3" key="1">
    <citation type="submission" date="2015-09" db="EMBL/GenBank/DDBJ databases">
        <title>Genome announcement of multiple Pseudomonas syringae strains.</title>
        <authorList>
            <person name="Thakur S."/>
            <person name="Wang P.W."/>
            <person name="Gong Y."/>
            <person name="Weir B.S."/>
            <person name="Guttman D.S."/>
        </authorList>
    </citation>
    <scope>NUCLEOTIDE SEQUENCE [LARGE SCALE GENOMIC DNA]</scope>
    <source>
        <strain evidence="1 3">ICMP4091</strain>
    </source>
</reference>
<protein>
    <submittedName>
        <fullName evidence="1">Uncharacterized protein</fullName>
    </submittedName>
</protein>
<dbReference type="Proteomes" id="UP001610657">
    <property type="component" value="Unassembled WGS sequence"/>
</dbReference>
<name>A0A0Q0CDC8_9PSED</name>
<organism evidence="1 3">
    <name type="scientific">Pseudomonas syringae pv. tagetis</name>
    <dbReference type="NCBI Taxonomy" id="129140"/>
    <lineage>
        <taxon>Bacteria</taxon>
        <taxon>Pseudomonadati</taxon>
        <taxon>Pseudomonadota</taxon>
        <taxon>Gammaproteobacteria</taxon>
        <taxon>Pseudomonadales</taxon>
        <taxon>Pseudomonadaceae</taxon>
        <taxon>Pseudomonas</taxon>
    </lineage>
</organism>
<dbReference type="PATRIC" id="fig|129140.3.peg.1178"/>
<dbReference type="GeneID" id="96221297"/>
<dbReference type="Proteomes" id="UP000050474">
    <property type="component" value="Unassembled WGS sequence"/>
</dbReference>
<dbReference type="STRING" id="129140.ALO44_00857"/>
<dbReference type="AlphaFoldDB" id="A0A0Q0CDC8"/>
<dbReference type="EMBL" id="LJRM01000098">
    <property type="protein sequence ID" value="KPY85809.1"/>
    <property type="molecule type" value="Genomic_DNA"/>
</dbReference>
<evidence type="ECO:0000313" key="3">
    <source>
        <dbReference type="Proteomes" id="UP000050474"/>
    </source>
</evidence>
<comment type="caution">
    <text evidence="1">The sequence shown here is derived from an EMBL/GenBank/DDBJ whole genome shotgun (WGS) entry which is preliminary data.</text>
</comment>
<evidence type="ECO:0000313" key="2">
    <source>
        <dbReference type="EMBL" id="MFH7518855.1"/>
    </source>
</evidence>
<evidence type="ECO:0000313" key="1">
    <source>
        <dbReference type="EMBL" id="KPY85809.1"/>
    </source>
</evidence>
<evidence type="ECO:0000313" key="4">
    <source>
        <dbReference type="Proteomes" id="UP001610657"/>
    </source>
</evidence>